<proteinExistence type="predicted"/>
<accession>A0A5C4UW48</accession>
<dbReference type="EMBL" id="VDGT01000016">
    <property type="protein sequence ID" value="TNM27758.1"/>
    <property type="molecule type" value="Genomic_DNA"/>
</dbReference>
<evidence type="ECO:0000313" key="3">
    <source>
        <dbReference type="Proteomes" id="UP000311713"/>
    </source>
</evidence>
<feature type="region of interest" description="Disordered" evidence="1">
    <location>
        <begin position="77"/>
        <end position="98"/>
    </location>
</feature>
<gene>
    <name evidence="2" type="ORF">FH715_20355</name>
</gene>
<dbReference type="OrthoDB" id="5291879at2"/>
<dbReference type="AlphaFoldDB" id="A0A5C4UW48"/>
<sequence>MRTPEVPHVSEALLALRRQWAQRDGEFFRRWGSMVAALHTSTVSDRFGGERHGWRDRTCLLFPRELLSTLAHDDDVRGLRGRPGGHPPLLDPLLAGAS</sequence>
<dbReference type="Proteomes" id="UP000311713">
    <property type="component" value="Unassembled WGS sequence"/>
</dbReference>
<protein>
    <submittedName>
        <fullName evidence="2">Uncharacterized protein</fullName>
    </submittedName>
</protein>
<organism evidence="2 3">
    <name type="scientific">Streptomyces sedi</name>
    <dbReference type="NCBI Taxonomy" id="555059"/>
    <lineage>
        <taxon>Bacteria</taxon>
        <taxon>Bacillati</taxon>
        <taxon>Actinomycetota</taxon>
        <taxon>Actinomycetes</taxon>
        <taxon>Kitasatosporales</taxon>
        <taxon>Streptomycetaceae</taxon>
        <taxon>Streptomyces</taxon>
    </lineage>
</organism>
<keyword evidence="3" id="KW-1185">Reference proteome</keyword>
<reference evidence="2 3" key="1">
    <citation type="submission" date="2019-06" db="EMBL/GenBank/DDBJ databases">
        <title>Draft genome of Streptomyces sedi sp. JCM16909.</title>
        <authorList>
            <person name="Klykleung N."/>
            <person name="Tanasupawat S."/>
            <person name="Kudo T."/>
            <person name="Yuki M."/>
            <person name="Ohkuma M."/>
        </authorList>
    </citation>
    <scope>NUCLEOTIDE SEQUENCE [LARGE SCALE GENOMIC DNA]</scope>
    <source>
        <strain evidence="2 3">JCM 16909</strain>
    </source>
</reference>
<evidence type="ECO:0000256" key="1">
    <source>
        <dbReference type="SAM" id="MobiDB-lite"/>
    </source>
</evidence>
<evidence type="ECO:0000313" key="2">
    <source>
        <dbReference type="EMBL" id="TNM27758.1"/>
    </source>
</evidence>
<dbReference type="RefSeq" id="WP_139647413.1">
    <property type="nucleotide sequence ID" value="NZ_BAAAZS010000136.1"/>
</dbReference>
<comment type="caution">
    <text evidence="2">The sequence shown here is derived from an EMBL/GenBank/DDBJ whole genome shotgun (WGS) entry which is preliminary data.</text>
</comment>
<name>A0A5C4UW48_9ACTN</name>